<dbReference type="PANTHER" id="PTHR19305">
    <property type="entry name" value="SYNAPTOSOMAL ASSOCIATED PROTEIN"/>
    <property type="match status" value="1"/>
</dbReference>
<dbReference type="SMART" id="SM00397">
    <property type="entry name" value="t_SNARE"/>
    <property type="match status" value="2"/>
</dbReference>
<evidence type="ECO:0000256" key="4">
    <source>
        <dbReference type="ARBA" id="ARBA00023136"/>
    </source>
</evidence>
<evidence type="ECO:0000256" key="5">
    <source>
        <dbReference type="SAM" id="Coils"/>
    </source>
</evidence>
<feature type="region of interest" description="Disordered" evidence="6">
    <location>
        <begin position="167"/>
        <end position="337"/>
    </location>
</feature>
<dbReference type="CDD" id="cd15841">
    <property type="entry name" value="SNARE_Qc"/>
    <property type="match status" value="1"/>
</dbReference>
<dbReference type="CDD" id="cd15861">
    <property type="entry name" value="SNARE_SNAP25N_23N_29N_SEC9N"/>
    <property type="match status" value="1"/>
</dbReference>
<gene>
    <name evidence="8" type="ORF">GAYE_SCF41G5478</name>
</gene>
<keyword evidence="9" id="KW-1185">Reference proteome</keyword>
<keyword evidence="4" id="KW-0472">Membrane</keyword>
<dbReference type="InterPro" id="IPR000727">
    <property type="entry name" value="T_SNARE_dom"/>
</dbReference>
<accession>A0AAV9IJL6</accession>
<name>A0AAV9IJL6_9RHOD</name>
<dbReference type="PANTHER" id="PTHR19305:SF9">
    <property type="entry name" value="SYNAPTOSOMAL-ASSOCIATED PROTEIN 29"/>
    <property type="match status" value="1"/>
</dbReference>
<evidence type="ECO:0000256" key="2">
    <source>
        <dbReference type="ARBA" id="ARBA00009480"/>
    </source>
</evidence>
<keyword evidence="5" id="KW-0175">Coiled coil</keyword>
<feature type="compositionally biased region" description="Basic and acidic residues" evidence="6">
    <location>
        <begin position="255"/>
        <end position="267"/>
    </location>
</feature>
<comment type="subcellular location">
    <subcellularLocation>
        <location evidence="1">Membrane</location>
    </subcellularLocation>
</comment>
<evidence type="ECO:0000256" key="6">
    <source>
        <dbReference type="SAM" id="MobiDB-lite"/>
    </source>
</evidence>
<reference evidence="8 9" key="1">
    <citation type="submission" date="2022-07" db="EMBL/GenBank/DDBJ databases">
        <title>Genome-wide signatures of adaptation to extreme environments.</title>
        <authorList>
            <person name="Cho C.H."/>
            <person name="Yoon H.S."/>
        </authorList>
    </citation>
    <scope>NUCLEOTIDE SEQUENCE [LARGE SCALE GENOMIC DNA]</scope>
    <source>
        <strain evidence="8 9">108.79 E11</strain>
    </source>
</reference>
<dbReference type="SUPFAM" id="SSF58038">
    <property type="entry name" value="SNARE fusion complex"/>
    <property type="match status" value="2"/>
</dbReference>
<sequence length="397" mass="44291">MSTSSFAEQYQELLGSAKSKVGARWRAPQKKTEETTQDGEEADRIVQDALERERRQREASELPPGERDENLPSAYTVQEMKAKTKASAKEGAESARRARKMAEEARYIGIETAQQLGKQTEQLENAQNDVENIHSNLADAEAVTYELQGGFWGDVIPFRKPFSAYERAGSATVERDSETARRGVGGVDLSAMKKGKNSAAAVPKDPQIALRQKKDAEEANASKSGPEKSSDKGRFKGMVSKLTQRWRSNSASDSSSKKSPTEKKPQRSPDTNSTETGIRWNESVIQSAYDDPEKQRDALMQSKKSSKSSGSSRSKDTSTEQNADDDDEFAPTVESYLNKQDVELDRISMALSDMKDIAIRMNEEMKYQEQIIDELVVNTEDASFRLRGDLKKVKRIH</sequence>
<feature type="compositionally biased region" description="Basic and acidic residues" evidence="6">
    <location>
        <begin position="42"/>
        <end position="70"/>
    </location>
</feature>
<evidence type="ECO:0000256" key="1">
    <source>
        <dbReference type="ARBA" id="ARBA00004370"/>
    </source>
</evidence>
<keyword evidence="3" id="KW-0813">Transport</keyword>
<evidence type="ECO:0000313" key="9">
    <source>
        <dbReference type="Proteomes" id="UP001300502"/>
    </source>
</evidence>
<dbReference type="Proteomes" id="UP001300502">
    <property type="component" value="Unassembled WGS sequence"/>
</dbReference>
<dbReference type="GO" id="GO:0005886">
    <property type="term" value="C:plasma membrane"/>
    <property type="evidence" value="ECO:0007669"/>
    <property type="project" value="TreeGrafter"/>
</dbReference>
<feature type="region of interest" description="Disordered" evidence="6">
    <location>
        <begin position="17"/>
        <end position="100"/>
    </location>
</feature>
<dbReference type="InterPro" id="IPR044766">
    <property type="entry name" value="NPSN/SNAP25-like_N_SNARE"/>
</dbReference>
<dbReference type="GO" id="GO:0031201">
    <property type="term" value="C:SNARE complex"/>
    <property type="evidence" value="ECO:0007669"/>
    <property type="project" value="InterPro"/>
</dbReference>
<proteinExistence type="inferred from homology"/>
<evidence type="ECO:0000256" key="3">
    <source>
        <dbReference type="ARBA" id="ARBA00022448"/>
    </source>
</evidence>
<evidence type="ECO:0000259" key="7">
    <source>
        <dbReference type="PROSITE" id="PS50192"/>
    </source>
</evidence>
<comment type="caution">
    <text evidence="8">The sequence shown here is derived from an EMBL/GenBank/DDBJ whole genome shotgun (WGS) entry which is preliminary data.</text>
</comment>
<feature type="coiled-coil region" evidence="5">
    <location>
        <begin position="113"/>
        <end position="143"/>
    </location>
</feature>
<organism evidence="8 9">
    <name type="scientific">Galdieria yellowstonensis</name>
    <dbReference type="NCBI Taxonomy" id="3028027"/>
    <lineage>
        <taxon>Eukaryota</taxon>
        <taxon>Rhodophyta</taxon>
        <taxon>Bangiophyceae</taxon>
        <taxon>Galdieriales</taxon>
        <taxon>Galdieriaceae</taxon>
        <taxon>Galdieria</taxon>
    </lineage>
</organism>
<feature type="compositionally biased region" description="Basic and acidic residues" evidence="6">
    <location>
        <begin position="225"/>
        <end position="234"/>
    </location>
</feature>
<evidence type="ECO:0000313" key="8">
    <source>
        <dbReference type="EMBL" id="KAK4527555.1"/>
    </source>
</evidence>
<dbReference type="EMBL" id="JANCYU010000053">
    <property type="protein sequence ID" value="KAK4527555.1"/>
    <property type="molecule type" value="Genomic_DNA"/>
</dbReference>
<dbReference type="AlphaFoldDB" id="A0AAV9IJL6"/>
<dbReference type="Gene3D" id="1.20.5.110">
    <property type="match status" value="2"/>
</dbReference>
<feature type="domain" description="T-SNARE coiled-coil homology" evidence="7">
    <location>
        <begin position="334"/>
        <end position="396"/>
    </location>
</feature>
<protein>
    <recommendedName>
        <fullName evidence="7">t-SNARE coiled-coil homology domain-containing protein</fullName>
    </recommendedName>
</protein>
<dbReference type="GO" id="GO:0005484">
    <property type="term" value="F:SNAP receptor activity"/>
    <property type="evidence" value="ECO:0007669"/>
    <property type="project" value="InterPro"/>
</dbReference>
<dbReference type="PROSITE" id="PS50192">
    <property type="entry name" value="T_SNARE"/>
    <property type="match status" value="1"/>
</dbReference>
<feature type="compositionally biased region" description="Basic and acidic residues" evidence="6">
    <location>
        <begin position="87"/>
        <end position="100"/>
    </location>
</feature>
<comment type="similarity">
    <text evidence="2">Belongs to the SNAP-25 family.</text>
</comment>